<dbReference type="InterPro" id="IPR037682">
    <property type="entry name" value="TonB_C"/>
</dbReference>
<evidence type="ECO:0000256" key="2">
    <source>
        <dbReference type="ARBA" id="ARBA00022692"/>
    </source>
</evidence>
<dbReference type="RefSeq" id="WP_093004577.1">
    <property type="nucleotide sequence ID" value="NZ_FNZZ01000002.1"/>
</dbReference>
<dbReference type="GO" id="GO:0016020">
    <property type="term" value="C:membrane"/>
    <property type="evidence" value="ECO:0007669"/>
    <property type="project" value="UniProtKB-SubCell"/>
</dbReference>
<sequence length="211" mass="22360">MGSLMLVALAGAAVTYSGPTPIGDPLTWISWADYPSAALNAAKEGRTEIEISVDPTGHAARCRTVTSSGVTILDQMACAAFARRGKWEPTLDMAGKPIFAIYRQRVSWRLGNGQREAAITPPDMEVEVAKLPVPAADAKVVVRQIQRSDGSQETCDVVKPSPSAALNRAAYTVGAQLTATEPIGDAAGQLVRGARWRTIEFVEKGATPPSK</sequence>
<comment type="subcellular location">
    <subcellularLocation>
        <location evidence="1">Membrane</location>
        <topology evidence="1">Single-pass membrane protein</topology>
    </subcellularLocation>
</comment>
<dbReference type="STRING" id="1855283.SAMN05216382_1362"/>
<evidence type="ECO:0000313" key="7">
    <source>
        <dbReference type="Proteomes" id="UP000199214"/>
    </source>
</evidence>
<dbReference type="NCBIfam" id="TIGR01352">
    <property type="entry name" value="tonB_Cterm"/>
    <property type="match status" value="1"/>
</dbReference>
<dbReference type="AlphaFoldDB" id="A0A1H7M1M3"/>
<keyword evidence="2" id="KW-0812">Transmembrane</keyword>
<dbReference type="OrthoDB" id="7585155at2"/>
<proteinExistence type="predicted"/>
<protein>
    <submittedName>
        <fullName evidence="6">TonB family C-terminal domain-containing protein</fullName>
    </submittedName>
</protein>
<organism evidence="6 7">
    <name type="scientific">Sphingomonas palmae</name>
    <dbReference type="NCBI Taxonomy" id="1855283"/>
    <lineage>
        <taxon>Bacteria</taxon>
        <taxon>Pseudomonadati</taxon>
        <taxon>Pseudomonadota</taxon>
        <taxon>Alphaproteobacteria</taxon>
        <taxon>Sphingomonadales</taxon>
        <taxon>Sphingomonadaceae</taxon>
        <taxon>Sphingomonas</taxon>
    </lineage>
</organism>
<accession>A0A1H7M1M3</accession>
<dbReference type="Proteomes" id="UP000199214">
    <property type="component" value="Unassembled WGS sequence"/>
</dbReference>
<name>A0A1H7M1M3_9SPHN</name>
<dbReference type="EMBL" id="FNZZ01000002">
    <property type="protein sequence ID" value="SEL05133.1"/>
    <property type="molecule type" value="Genomic_DNA"/>
</dbReference>
<evidence type="ECO:0000256" key="1">
    <source>
        <dbReference type="ARBA" id="ARBA00004167"/>
    </source>
</evidence>
<evidence type="ECO:0000256" key="3">
    <source>
        <dbReference type="ARBA" id="ARBA00022989"/>
    </source>
</evidence>
<dbReference type="InterPro" id="IPR006260">
    <property type="entry name" value="TonB/TolA_C"/>
</dbReference>
<dbReference type="Gene3D" id="3.30.1150.10">
    <property type="match status" value="1"/>
</dbReference>
<keyword evidence="3" id="KW-1133">Transmembrane helix</keyword>
<keyword evidence="7" id="KW-1185">Reference proteome</keyword>
<evidence type="ECO:0000259" key="5">
    <source>
        <dbReference type="Pfam" id="PF03544"/>
    </source>
</evidence>
<feature type="domain" description="TonB C-terminal" evidence="5">
    <location>
        <begin position="33"/>
        <end position="110"/>
    </location>
</feature>
<reference evidence="7" key="1">
    <citation type="submission" date="2016-10" db="EMBL/GenBank/DDBJ databases">
        <authorList>
            <person name="Varghese N."/>
            <person name="Submissions S."/>
        </authorList>
    </citation>
    <scope>NUCLEOTIDE SEQUENCE [LARGE SCALE GENOMIC DNA]</scope>
    <source>
        <strain evidence="7">JS21-1</strain>
    </source>
</reference>
<dbReference type="Pfam" id="PF03544">
    <property type="entry name" value="TonB_C"/>
    <property type="match status" value="1"/>
</dbReference>
<dbReference type="SUPFAM" id="SSF74653">
    <property type="entry name" value="TolA/TonB C-terminal domain"/>
    <property type="match status" value="1"/>
</dbReference>
<gene>
    <name evidence="6" type="ORF">SAMN05216382_1362</name>
</gene>
<keyword evidence="4" id="KW-0472">Membrane</keyword>
<dbReference type="GO" id="GO:0055085">
    <property type="term" value="P:transmembrane transport"/>
    <property type="evidence" value="ECO:0007669"/>
    <property type="project" value="InterPro"/>
</dbReference>
<evidence type="ECO:0000313" key="6">
    <source>
        <dbReference type="EMBL" id="SEL05133.1"/>
    </source>
</evidence>
<evidence type="ECO:0000256" key="4">
    <source>
        <dbReference type="ARBA" id="ARBA00023136"/>
    </source>
</evidence>